<feature type="signal peptide" evidence="1">
    <location>
        <begin position="1"/>
        <end position="26"/>
    </location>
</feature>
<keyword evidence="1" id="KW-0732">Signal</keyword>
<dbReference type="PROSITE" id="PS51257">
    <property type="entry name" value="PROKAR_LIPOPROTEIN"/>
    <property type="match status" value="1"/>
</dbReference>
<sequence>MNTKKILFAVVAAATLLVASCTSSTASDDSLYEQGVDKTKINKGNSNG</sequence>
<protein>
    <submittedName>
        <fullName evidence="2">Uncharacterized protein</fullName>
    </submittedName>
</protein>
<proteinExistence type="predicted"/>
<keyword evidence="3" id="KW-1185">Reference proteome</keyword>
<evidence type="ECO:0000256" key="1">
    <source>
        <dbReference type="SAM" id="SignalP"/>
    </source>
</evidence>
<dbReference type="RefSeq" id="WP_354614916.1">
    <property type="nucleotide sequence ID" value="NZ_JBEXAE010000003.1"/>
</dbReference>
<evidence type="ECO:0000313" key="2">
    <source>
        <dbReference type="EMBL" id="MET6990520.1"/>
    </source>
</evidence>
<reference evidence="2 3" key="1">
    <citation type="submission" date="2024-07" db="EMBL/GenBank/DDBJ databases">
        <title>The genome sequence of type strain Sediminicola arcticus GDMCC 1.2805.</title>
        <authorList>
            <person name="Liu Y."/>
        </authorList>
    </citation>
    <scope>NUCLEOTIDE SEQUENCE [LARGE SCALE GENOMIC DNA]</scope>
    <source>
        <strain evidence="2 3">GDMCC 1.2805</strain>
    </source>
</reference>
<feature type="chain" id="PRO_5045414613" evidence="1">
    <location>
        <begin position="27"/>
        <end position="48"/>
    </location>
</feature>
<dbReference type="EMBL" id="JBEXAE010000003">
    <property type="protein sequence ID" value="MET6990520.1"/>
    <property type="molecule type" value="Genomic_DNA"/>
</dbReference>
<gene>
    <name evidence="2" type="ORF">ABXZ36_07655</name>
</gene>
<accession>A0ABV2STN1</accession>
<organism evidence="2 3">
    <name type="scientific">Sediminicola arcticus</name>
    <dbReference type="NCBI Taxonomy" id="1574308"/>
    <lineage>
        <taxon>Bacteria</taxon>
        <taxon>Pseudomonadati</taxon>
        <taxon>Bacteroidota</taxon>
        <taxon>Flavobacteriia</taxon>
        <taxon>Flavobacteriales</taxon>
        <taxon>Flavobacteriaceae</taxon>
        <taxon>Sediminicola</taxon>
    </lineage>
</organism>
<name>A0ABV2STN1_9FLAO</name>
<evidence type="ECO:0000313" key="3">
    <source>
        <dbReference type="Proteomes" id="UP001549799"/>
    </source>
</evidence>
<dbReference type="Proteomes" id="UP001549799">
    <property type="component" value="Unassembled WGS sequence"/>
</dbReference>
<comment type="caution">
    <text evidence="2">The sequence shown here is derived from an EMBL/GenBank/DDBJ whole genome shotgun (WGS) entry which is preliminary data.</text>
</comment>